<accession>A0ABY8C6G3</accession>
<organism evidence="1 2">
    <name type="scientific">Microbacterium horticulturae</name>
    <dbReference type="NCBI Taxonomy" id="3028316"/>
    <lineage>
        <taxon>Bacteria</taxon>
        <taxon>Bacillati</taxon>
        <taxon>Actinomycetota</taxon>
        <taxon>Actinomycetes</taxon>
        <taxon>Micrococcales</taxon>
        <taxon>Microbacteriaceae</taxon>
        <taxon>Microbacterium</taxon>
    </lineage>
</organism>
<evidence type="ECO:0000313" key="1">
    <source>
        <dbReference type="EMBL" id="WEG10423.1"/>
    </source>
</evidence>
<reference evidence="1 2" key="1">
    <citation type="submission" date="2023-03" db="EMBL/GenBank/DDBJ databases">
        <title>Genome sequence of Microbacterium sp. KACC 23027.</title>
        <authorList>
            <person name="Kim S."/>
            <person name="Heo J."/>
            <person name="Kwon S.-W."/>
        </authorList>
    </citation>
    <scope>NUCLEOTIDE SEQUENCE [LARGE SCALE GENOMIC DNA]</scope>
    <source>
        <strain evidence="1 2">KACC 23027</strain>
    </source>
</reference>
<sequence length="294" mass="32855">MVSKTPRELQGGQVSGWLRELRQFGVDVAATLPDVYEQTKRSARLGARHLKLRRAFDGAPTAEQAEVRALARGEDPSNVTTKEAIRREMNVTALAEEEASRFAWVLLTRGRTRNLAILRDVYLTAAQKMVDAFTALGGEKCTLEQAVRDGLAQEWLALEESYKVVERIHKIYWQWSADGIIANHGARNPNEHQPAGKYYDEAEIFYEDRDVAAAAGNIRAAFHVARLFTVAGPALRSLSEIDEQWKRSTADEEHAARMTEAMIGTRPRVWDAAKLDAQSRWAAGHARGVGNVFQ</sequence>
<proteinExistence type="predicted"/>
<evidence type="ECO:0000313" key="2">
    <source>
        <dbReference type="Proteomes" id="UP001214553"/>
    </source>
</evidence>
<keyword evidence="2" id="KW-1185">Reference proteome</keyword>
<protein>
    <submittedName>
        <fullName evidence="1">Uncharacterized protein</fullName>
    </submittedName>
</protein>
<dbReference type="EMBL" id="CP119108">
    <property type="protein sequence ID" value="WEG10423.1"/>
    <property type="molecule type" value="Genomic_DNA"/>
</dbReference>
<gene>
    <name evidence="1" type="ORF">PU630_07740</name>
</gene>
<dbReference type="RefSeq" id="WP_275279785.1">
    <property type="nucleotide sequence ID" value="NZ_CP119108.1"/>
</dbReference>
<dbReference type="Proteomes" id="UP001214553">
    <property type="component" value="Chromosome"/>
</dbReference>
<name>A0ABY8C6G3_9MICO</name>